<dbReference type="STRING" id="658187.LDG_8392"/>
<dbReference type="InParanoid" id="G9ESW5"/>
<proteinExistence type="predicted"/>
<dbReference type="EMBL" id="JH413847">
    <property type="protein sequence ID" value="EHL29432.1"/>
    <property type="molecule type" value="Genomic_DNA"/>
</dbReference>
<dbReference type="RefSeq" id="WP_006872269.1">
    <property type="nucleotide sequence ID" value="NZ_JH413847.1"/>
</dbReference>
<dbReference type="Proteomes" id="UP000002770">
    <property type="component" value="Unassembled WGS sequence"/>
</dbReference>
<name>G9ESW5_9GAMM</name>
<keyword evidence="2" id="KW-1185">Reference proteome</keyword>
<accession>G9ESW5</accession>
<protein>
    <submittedName>
        <fullName evidence="1">Uncharacterized protein</fullName>
    </submittedName>
</protein>
<reference evidence="1 2" key="1">
    <citation type="journal article" date="2011" name="BMC Genomics">
        <title>Insight into cross-talk between intra-amoebal pathogens.</title>
        <authorList>
            <person name="Gimenez G."/>
            <person name="Bertelli C."/>
            <person name="Moliner C."/>
            <person name="Robert C."/>
            <person name="Raoult D."/>
            <person name="Fournier P.E."/>
            <person name="Greub G."/>
        </authorList>
    </citation>
    <scope>NUCLEOTIDE SEQUENCE [LARGE SCALE GENOMIC DNA]</scope>
    <source>
        <strain evidence="1 2">LLAP12</strain>
    </source>
</reference>
<gene>
    <name evidence="1" type="ORF">LDG_8392</name>
</gene>
<evidence type="ECO:0000313" key="2">
    <source>
        <dbReference type="Proteomes" id="UP000002770"/>
    </source>
</evidence>
<organism evidence="1 2">
    <name type="scientific">Legionella drancourtii LLAP12</name>
    <dbReference type="NCBI Taxonomy" id="658187"/>
    <lineage>
        <taxon>Bacteria</taxon>
        <taxon>Pseudomonadati</taxon>
        <taxon>Pseudomonadota</taxon>
        <taxon>Gammaproteobacteria</taxon>
        <taxon>Legionellales</taxon>
        <taxon>Legionellaceae</taxon>
        <taxon>Legionella</taxon>
    </lineage>
</organism>
<dbReference type="AlphaFoldDB" id="G9ESW5"/>
<dbReference type="HOGENOM" id="CLU_2246631_0_0_6"/>
<evidence type="ECO:0000313" key="1">
    <source>
        <dbReference type="EMBL" id="EHL29432.1"/>
    </source>
</evidence>
<sequence length="104" mass="11490">MKLSGLVKQIHNRSDKLKRVTDELDCVIPEPDAVQTTKINTKTSDVVTTTTETFSICIREASEYAQSAWSWVSNFSDGLFSTKTEPKTTKPGKTEISLASIIGH</sequence>